<evidence type="ECO:0000313" key="2">
    <source>
        <dbReference type="Proteomes" id="UP000051249"/>
    </source>
</evidence>
<proteinExistence type="predicted"/>
<dbReference type="RefSeq" id="WP_057797454.1">
    <property type="nucleotide sequence ID" value="NZ_BJZZ01000064.1"/>
</dbReference>
<protein>
    <submittedName>
        <fullName evidence="1">Uncharacterized protein</fullName>
    </submittedName>
</protein>
<dbReference type="PATRIC" id="fig|480391.4.peg.8"/>
<organism evidence="1 2">
    <name type="scientific">Pediococcus argentinicus</name>
    <dbReference type="NCBI Taxonomy" id="480391"/>
    <lineage>
        <taxon>Bacteria</taxon>
        <taxon>Bacillati</taxon>
        <taxon>Bacillota</taxon>
        <taxon>Bacilli</taxon>
        <taxon>Lactobacillales</taxon>
        <taxon>Lactobacillaceae</taxon>
        <taxon>Pediococcus</taxon>
    </lineage>
</organism>
<evidence type="ECO:0000313" key="1">
    <source>
        <dbReference type="EMBL" id="KRO26221.1"/>
    </source>
</evidence>
<dbReference type="Proteomes" id="UP000051249">
    <property type="component" value="Unassembled WGS sequence"/>
</dbReference>
<dbReference type="AlphaFoldDB" id="A0A0R2NQB9"/>
<gene>
    <name evidence="1" type="ORF">IV88_GL000006</name>
</gene>
<sequence length="212" mass="24614">MHEARNIVIADKYSKELAIRLLEPNTDIVFLNKVTVGQNTKASIHYLFESDQPESKPVTLDYLSLDTELAIEYFGNGQVDLLKNESPITTIKTNDWQKQEVEYQQLLSKNGFSVETNYYEGLTSDKLGTRRLSTDKLGRTILFEQILINGAIARTHYFYANDAQEPTDFIYSINDLIFEEHRQWLGYLIQYAFNFKRPYTFENLSSKEVILS</sequence>
<accession>A0A0R2NQB9</accession>
<keyword evidence="2" id="KW-1185">Reference proteome</keyword>
<name>A0A0R2NQB9_9LACO</name>
<dbReference type="EMBL" id="JQCQ01000001">
    <property type="protein sequence ID" value="KRO26221.1"/>
    <property type="molecule type" value="Genomic_DNA"/>
</dbReference>
<reference evidence="1 2" key="1">
    <citation type="journal article" date="2015" name="Genome Announc.">
        <title>Expanding the biotechnology potential of lactobacilli through comparative genomics of 213 strains and associated genera.</title>
        <authorList>
            <person name="Sun Z."/>
            <person name="Harris H.M."/>
            <person name="McCann A."/>
            <person name="Guo C."/>
            <person name="Argimon S."/>
            <person name="Zhang W."/>
            <person name="Yang X."/>
            <person name="Jeffery I.B."/>
            <person name="Cooney J.C."/>
            <person name="Kagawa T.F."/>
            <person name="Liu W."/>
            <person name="Song Y."/>
            <person name="Salvetti E."/>
            <person name="Wrobel A."/>
            <person name="Rasinkangas P."/>
            <person name="Parkhill J."/>
            <person name="Rea M.C."/>
            <person name="O'Sullivan O."/>
            <person name="Ritari J."/>
            <person name="Douillard F.P."/>
            <person name="Paul Ross R."/>
            <person name="Yang R."/>
            <person name="Briner A.E."/>
            <person name="Felis G.E."/>
            <person name="de Vos W.M."/>
            <person name="Barrangou R."/>
            <person name="Klaenhammer T.R."/>
            <person name="Caufield P.W."/>
            <person name="Cui Y."/>
            <person name="Zhang H."/>
            <person name="O'Toole P.W."/>
        </authorList>
    </citation>
    <scope>NUCLEOTIDE SEQUENCE [LARGE SCALE GENOMIC DNA]</scope>
    <source>
        <strain evidence="1 2">DSM 23026</strain>
    </source>
</reference>
<comment type="caution">
    <text evidence="1">The sequence shown here is derived from an EMBL/GenBank/DDBJ whole genome shotgun (WGS) entry which is preliminary data.</text>
</comment>